<dbReference type="SUPFAM" id="SSF55797">
    <property type="entry name" value="PR-1-like"/>
    <property type="match status" value="1"/>
</dbReference>
<dbReference type="Proteomes" id="UP000666369">
    <property type="component" value="Unassembled WGS sequence"/>
</dbReference>
<proteinExistence type="predicted"/>
<accession>A0ABX0FVS7</accession>
<reference evidence="5" key="1">
    <citation type="submission" date="2023-07" db="EMBL/GenBank/DDBJ databases">
        <title>Duganella aceri sp. nov., isolated from tree sap.</title>
        <authorList>
            <person name="Kim I.S."/>
        </authorList>
    </citation>
    <scope>NUCLEOTIDE SEQUENCE [LARGE SCALE GENOMIC DNA]</scope>
    <source>
        <strain evidence="5">SAP-35</strain>
    </source>
</reference>
<dbReference type="RefSeq" id="WP_166108672.1">
    <property type="nucleotide sequence ID" value="NZ_JAADJT010000025.1"/>
</dbReference>
<dbReference type="Pfam" id="PF00188">
    <property type="entry name" value="CAP"/>
    <property type="match status" value="1"/>
</dbReference>
<dbReference type="Gene3D" id="3.40.33.10">
    <property type="entry name" value="CAP"/>
    <property type="match status" value="1"/>
</dbReference>
<protein>
    <submittedName>
        <fullName evidence="4">CAP domain-containing protein</fullName>
    </submittedName>
</protein>
<evidence type="ECO:0000313" key="4">
    <source>
        <dbReference type="EMBL" id="NGZ88558.1"/>
    </source>
</evidence>
<comment type="caution">
    <text evidence="4">The sequence shown here is derived from an EMBL/GenBank/DDBJ whole genome shotgun (WGS) entry which is preliminary data.</text>
</comment>
<dbReference type="CDD" id="cd05379">
    <property type="entry name" value="CAP_bacterial"/>
    <property type="match status" value="1"/>
</dbReference>
<dbReference type="InterPro" id="IPR035940">
    <property type="entry name" value="CAP_sf"/>
</dbReference>
<name>A0ABX0FVS7_9BURK</name>
<organism evidence="4 5">
    <name type="scientific">Duganella aceris</name>
    <dbReference type="NCBI Taxonomy" id="2703883"/>
    <lineage>
        <taxon>Bacteria</taxon>
        <taxon>Pseudomonadati</taxon>
        <taxon>Pseudomonadota</taxon>
        <taxon>Betaproteobacteria</taxon>
        <taxon>Burkholderiales</taxon>
        <taxon>Oxalobacteraceae</taxon>
        <taxon>Telluria group</taxon>
        <taxon>Duganella</taxon>
    </lineage>
</organism>
<gene>
    <name evidence="4" type="ORF">GW587_30440</name>
</gene>
<dbReference type="PROSITE" id="PS51257">
    <property type="entry name" value="PROKAR_LIPOPROTEIN"/>
    <property type="match status" value="1"/>
</dbReference>
<evidence type="ECO:0000256" key="2">
    <source>
        <dbReference type="SAM" id="SignalP"/>
    </source>
</evidence>
<dbReference type="PANTHER" id="PTHR31157">
    <property type="entry name" value="SCP DOMAIN-CONTAINING PROTEIN"/>
    <property type="match status" value="1"/>
</dbReference>
<dbReference type="InterPro" id="IPR014044">
    <property type="entry name" value="CAP_dom"/>
</dbReference>
<evidence type="ECO:0000256" key="1">
    <source>
        <dbReference type="SAM" id="MobiDB-lite"/>
    </source>
</evidence>
<feature type="region of interest" description="Disordered" evidence="1">
    <location>
        <begin position="32"/>
        <end position="58"/>
    </location>
</feature>
<keyword evidence="5" id="KW-1185">Reference proteome</keyword>
<evidence type="ECO:0000259" key="3">
    <source>
        <dbReference type="Pfam" id="PF00188"/>
    </source>
</evidence>
<dbReference type="EMBL" id="JAADJT010000025">
    <property type="protein sequence ID" value="NGZ88558.1"/>
    <property type="molecule type" value="Genomic_DNA"/>
</dbReference>
<feature type="chain" id="PRO_5045499895" evidence="2">
    <location>
        <begin position="24"/>
        <end position="319"/>
    </location>
</feature>
<keyword evidence="2" id="KW-0732">Signal</keyword>
<feature type="domain" description="SCP" evidence="3">
    <location>
        <begin position="67"/>
        <end position="191"/>
    </location>
</feature>
<dbReference type="PANTHER" id="PTHR31157:SF1">
    <property type="entry name" value="SCP DOMAIN-CONTAINING PROTEIN"/>
    <property type="match status" value="1"/>
</dbReference>
<evidence type="ECO:0000313" key="5">
    <source>
        <dbReference type="Proteomes" id="UP000666369"/>
    </source>
</evidence>
<feature type="signal peptide" evidence="2">
    <location>
        <begin position="1"/>
        <end position="23"/>
    </location>
</feature>
<sequence length="319" mass="33337">MRTWRISSAALPISLLTALLLSACGGGDGPSVAGSGGVVTPTTPTTPTPEPGAPTLTNNNATDGFNWINYRRSQLGLTVLTRNSRIDLAAQGHSDYQRVNNIITHNQTQGLPGFTGVALNDRLAAAGYSLTGQFAYGEVISATSNGSGFYQAEELITAIYHRFVIFDTLFKEIGTGAATTVNGYTYFTADFAVVGGYASLGNGRFVVYPIANQSGVPTNFFSDNESPDPVPAQNEVGYPISVHADLNSNVSVRSFTVAPRGGSALATRLLTSSTDGATSERAAAIVPLAPLRAATTYDVSFSGTVGGVSVTRDWSFSTK</sequence>